<evidence type="ECO:0000313" key="1">
    <source>
        <dbReference type="EMBL" id="NID13759.1"/>
    </source>
</evidence>
<protein>
    <submittedName>
        <fullName evidence="1">Uncharacterized protein</fullName>
    </submittedName>
</protein>
<organism evidence="1 2">
    <name type="scientific">Fibrivirga algicola</name>
    <dbReference type="NCBI Taxonomy" id="2950420"/>
    <lineage>
        <taxon>Bacteria</taxon>
        <taxon>Pseudomonadati</taxon>
        <taxon>Bacteroidota</taxon>
        <taxon>Cytophagia</taxon>
        <taxon>Cytophagales</taxon>
        <taxon>Spirosomataceae</taxon>
        <taxon>Fibrivirga</taxon>
    </lineage>
</organism>
<accession>A0ABX0QN44</accession>
<dbReference type="Proteomes" id="UP000606008">
    <property type="component" value="Unassembled WGS sequence"/>
</dbReference>
<reference evidence="2" key="2">
    <citation type="submission" date="2023-07" db="EMBL/GenBank/DDBJ databases">
        <authorList>
            <person name="Jung D.-H."/>
        </authorList>
    </citation>
    <scope>NUCLEOTIDE SEQUENCE [LARGE SCALE GENOMIC DNA]</scope>
    <source>
        <strain evidence="2">JA-25</strain>
    </source>
</reference>
<comment type="caution">
    <text evidence="1">The sequence shown here is derived from an EMBL/GenBank/DDBJ whole genome shotgun (WGS) entry which is preliminary data.</text>
</comment>
<name>A0ABX0QN44_9BACT</name>
<evidence type="ECO:0000313" key="2">
    <source>
        <dbReference type="Proteomes" id="UP000606008"/>
    </source>
</evidence>
<sequence>MSTCQHAPQHALWCRSIHPMPKPDYTAWYRHDPHHGLDHYYLQRPDAVVHVLTTDSLINLLPLDHLQHVASSLEPITLEQFGDVFYATVQSLMVDLEHLLDPRPPVPPPIEDRLN</sequence>
<dbReference type="RefSeq" id="WP_166694271.1">
    <property type="nucleotide sequence ID" value="NZ_WAEL01000015.1"/>
</dbReference>
<dbReference type="EMBL" id="WAEL01000015">
    <property type="protein sequence ID" value="NID13759.1"/>
    <property type="molecule type" value="Genomic_DNA"/>
</dbReference>
<gene>
    <name evidence="1" type="ORF">F7231_26560</name>
</gene>
<proteinExistence type="predicted"/>
<reference evidence="2" key="1">
    <citation type="submission" date="2019-09" db="EMBL/GenBank/DDBJ databases">
        <authorList>
            <person name="Jung D.-H."/>
        </authorList>
    </citation>
    <scope>NUCLEOTIDE SEQUENCE [LARGE SCALE GENOMIC DNA]</scope>
    <source>
        <strain evidence="2">JA-25</strain>
    </source>
</reference>
<keyword evidence="2" id="KW-1185">Reference proteome</keyword>